<gene>
    <name evidence="4" type="primary">arfB</name>
    <name evidence="4" type="ORF">KK060_03015</name>
</gene>
<dbReference type="EMBL" id="JAHESD010000004">
    <property type="protein sequence ID" value="MBT1702231.1"/>
    <property type="molecule type" value="Genomic_DNA"/>
</dbReference>
<feature type="region of interest" description="Disordered" evidence="2">
    <location>
        <begin position="103"/>
        <end position="138"/>
    </location>
</feature>
<keyword evidence="5" id="KW-1185">Reference proteome</keyword>
<sequence length="138" mass="15723">MPARRKITSDLILGELEFITSRAGGPGGQNVNKVNTKVTIKWDVQHSAILSEDEKEVILKKLASRITKEGMLVISADDKRSQLQNKQEALEKLEQVVNKAFEKKKVRKPTKPTKASIKSRIDSKKQNSEKKKWRQKPF</sequence>
<dbReference type="NCBIfam" id="NF006718">
    <property type="entry name" value="PRK09256.1"/>
    <property type="match status" value="1"/>
</dbReference>
<protein>
    <submittedName>
        <fullName evidence="4">Aminoacyl-tRNA hydrolase</fullName>
        <ecNumber evidence="4">3.1.1.29</ecNumber>
    </submittedName>
</protein>
<dbReference type="SUPFAM" id="SSF110916">
    <property type="entry name" value="Peptidyl-tRNA hydrolase domain-like"/>
    <property type="match status" value="1"/>
</dbReference>
<keyword evidence="4" id="KW-0378">Hydrolase</keyword>
<reference evidence="4 5" key="1">
    <citation type="submission" date="2021-05" db="EMBL/GenBank/DDBJ databases">
        <title>A Polyphasic approach of four new species of the genus Ohtaekwangia: Ohtaekwangia histidinii sp. nov., Ohtaekwangia cretensis sp. nov., Ohtaekwangia indiensis sp. nov., Ohtaekwangia reichenbachii sp. nov. from diverse environment.</title>
        <authorList>
            <person name="Octaviana S."/>
        </authorList>
    </citation>
    <scope>NUCLEOTIDE SEQUENCE [LARGE SCALE GENOMIC DNA]</scope>
    <source>
        <strain evidence="4 5">PWU20</strain>
    </source>
</reference>
<feature type="coiled-coil region" evidence="1">
    <location>
        <begin position="73"/>
        <end position="103"/>
    </location>
</feature>
<comment type="caution">
    <text evidence="4">The sequence shown here is derived from an EMBL/GenBank/DDBJ whole genome shotgun (WGS) entry which is preliminary data.</text>
</comment>
<dbReference type="PANTHER" id="PTHR47814">
    <property type="entry name" value="PEPTIDYL-TRNA HYDROLASE ARFB"/>
    <property type="match status" value="1"/>
</dbReference>
<dbReference type="Proteomes" id="UP000772618">
    <property type="component" value="Unassembled WGS sequence"/>
</dbReference>
<accession>A0ABS5VLH9</accession>
<dbReference type="GO" id="GO:0004045">
    <property type="term" value="F:peptidyl-tRNA hydrolase activity"/>
    <property type="evidence" value="ECO:0007669"/>
    <property type="project" value="UniProtKB-EC"/>
</dbReference>
<feature type="domain" description="Prokaryotic-type class I peptide chain release factors" evidence="3">
    <location>
        <begin position="22"/>
        <end position="38"/>
    </location>
</feature>
<dbReference type="PROSITE" id="PS00745">
    <property type="entry name" value="RF_PROK_I"/>
    <property type="match status" value="1"/>
</dbReference>
<name>A0ABS5VLH9_9BACT</name>
<keyword evidence="1" id="KW-0175">Coiled coil</keyword>
<dbReference type="InterPro" id="IPR000352">
    <property type="entry name" value="Pep_chain_release_fac_I"/>
</dbReference>
<dbReference type="PANTHER" id="PTHR47814:SF1">
    <property type="entry name" value="PEPTIDYL-TRNA HYDROLASE ARFB"/>
    <property type="match status" value="1"/>
</dbReference>
<evidence type="ECO:0000256" key="1">
    <source>
        <dbReference type="SAM" id="Coils"/>
    </source>
</evidence>
<dbReference type="Pfam" id="PF00472">
    <property type="entry name" value="RF-1"/>
    <property type="match status" value="1"/>
</dbReference>
<evidence type="ECO:0000313" key="4">
    <source>
        <dbReference type="EMBL" id="MBT1702231.1"/>
    </source>
</evidence>
<evidence type="ECO:0000259" key="3">
    <source>
        <dbReference type="PROSITE" id="PS00745"/>
    </source>
</evidence>
<organism evidence="4 5">
    <name type="scientific">Chryseosolibacter indicus</name>
    <dbReference type="NCBI Taxonomy" id="2782351"/>
    <lineage>
        <taxon>Bacteria</taxon>
        <taxon>Pseudomonadati</taxon>
        <taxon>Bacteroidota</taxon>
        <taxon>Cytophagia</taxon>
        <taxon>Cytophagales</taxon>
        <taxon>Chryseotaleaceae</taxon>
        <taxon>Chryseosolibacter</taxon>
    </lineage>
</organism>
<evidence type="ECO:0000313" key="5">
    <source>
        <dbReference type="Proteomes" id="UP000772618"/>
    </source>
</evidence>
<dbReference type="Gene3D" id="3.30.160.20">
    <property type="match status" value="1"/>
</dbReference>
<proteinExistence type="predicted"/>
<dbReference type="EC" id="3.1.1.29" evidence="4"/>
<evidence type="ECO:0000256" key="2">
    <source>
        <dbReference type="SAM" id="MobiDB-lite"/>
    </source>
</evidence>
<feature type="compositionally biased region" description="Basic and acidic residues" evidence="2">
    <location>
        <begin position="119"/>
        <end position="130"/>
    </location>
</feature>